<proteinExistence type="predicted"/>
<dbReference type="KEGG" id="vg:2732829"/>
<name>Q6VY81_9CAUD</name>
<accession>Q6VY81</accession>
<dbReference type="OrthoDB" id="6539at10239"/>
<keyword evidence="2" id="KW-1185">Reference proteome</keyword>
<dbReference type="GeneID" id="2732829"/>
<dbReference type="EMBL" id="AY320035">
    <property type="protein sequence ID" value="AAR29698.1"/>
    <property type="molecule type" value="Genomic_DNA"/>
</dbReference>
<protein>
    <submittedName>
        <fullName evidence="1">Uncharacterized protein</fullName>
    </submittedName>
</protein>
<evidence type="ECO:0000313" key="2">
    <source>
        <dbReference type="Proteomes" id="UP000001708"/>
    </source>
</evidence>
<organism evidence="1 2">
    <name type="scientific">Streptomyces phage VWB</name>
    <dbReference type="NCBI Taxonomy" id="10702"/>
    <lineage>
        <taxon>Viruses</taxon>
        <taxon>Duplodnaviria</taxon>
        <taxon>Heunggongvirae</taxon>
        <taxon>Uroviricota</taxon>
        <taxon>Caudoviricetes</taxon>
        <taxon>Veewebvirus</taxon>
        <taxon>Veewebvirus vwb</taxon>
    </lineage>
</organism>
<evidence type="ECO:0000313" key="1">
    <source>
        <dbReference type="EMBL" id="AAR29698.1"/>
    </source>
</evidence>
<reference evidence="1 2" key="4">
    <citation type="journal article" date="2005" name="Virology">
        <title>Complete genomic nucleotide sequence and analysis of the temperate bacteriophage VWB.</title>
        <authorList>
            <person name="Van Dessel W."/>
            <person name="Van Mellaert L."/>
            <person name="Liesegang H."/>
            <person name="Raasch C."/>
            <person name="De Keersmaeker S."/>
            <person name="Geukens N."/>
            <person name="Lammertyn E."/>
            <person name="Streit W."/>
            <person name="Anne J."/>
        </authorList>
    </citation>
    <scope>NUCLEOTIDE SEQUENCE [LARGE SCALE GENOMIC DNA]</scope>
</reference>
<dbReference type="RefSeq" id="NP_958250.1">
    <property type="nucleotide sequence ID" value="NC_005345.2"/>
</dbReference>
<dbReference type="Proteomes" id="UP000001708">
    <property type="component" value="Segment"/>
</dbReference>
<reference evidence="1 2" key="1">
    <citation type="journal article" date="1990" name="J. Gen. Microbiol.">
        <title>Further biological and molecular characterization of actinophage VWB.</title>
        <authorList>
            <person name="Anne J."/>
            <person name="Van Mellaert L."/>
            <person name="Decock B."/>
            <person name="Van Damme J."/>
            <person name="Van Aerschot A."/>
            <person name="Herdewijn P."/>
            <person name="Eyssen H."/>
        </authorList>
    </citation>
    <scope>NUCLEOTIDE SEQUENCE [LARGE SCALE GENOMIC DNA]</scope>
</reference>
<reference evidence="1 2" key="2">
    <citation type="journal article" date="1995" name="Arch. Virol.">
        <title>Analysis of the open reading frames of the main capsid proteins of actinophage VWB.</title>
        <authorList>
            <person name="Anne J."/>
            <person name="Fiten P."/>
            <person name="Van Mellaert L."/>
            <person name="Joris B."/>
            <person name="Opdenakker G."/>
            <person name="Eyssen H."/>
        </authorList>
    </citation>
    <scope>NUCLEOTIDE SEQUENCE [LARGE SCALE GENOMIC DNA]</scope>
</reference>
<sequence>MTDPKWAVATERGRYYRDPAGGPDLISVTNVLGTGVNKSFALVPWGAGLVADAVIADPIGTARRARTEPTALRRELAAVPRHNSERASNLGTRVHNRAQAQVLGVPYPADPEVEPYAQQLARWFRLWRVDLAEDVVATETTVLHRKFGYAGTGDLWVWLRTGLMRRRQLWLVDYKTSAKKPDTTVYDEQPLQLTALRRAPEWLLPDDTTEPAPRVHRTALLNLRTRSHRLIEVPSGPAQFRAFRGALATSRYLHHDAPSDYPAVLPPWAPGVTDRKAA</sequence>
<reference evidence="1 2" key="3">
    <citation type="journal article" date="1998" name="Microbiology">
        <title>Site-specific integration of bacteriophage VWB genome into Streptomyces venezuelae and construction of a VWB-based integrative vector.</title>
        <authorList>
            <person name="Van Mellaert L."/>
            <person name="Mei L."/>
            <person name="Lammertyn E."/>
            <person name="Schacht S."/>
            <person name="Anne J."/>
        </authorList>
    </citation>
    <scope>NUCLEOTIDE SEQUENCE [LARGE SCALE GENOMIC DNA]</scope>
</reference>